<evidence type="ECO:0000256" key="8">
    <source>
        <dbReference type="ARBA" id="ARBA00022824"/>
    </source>
</evidence>
<dbReference type="EC" id="2.4.1.-" evidence="11"/>
<dbReference type="GO" id="GO:0006506">
    <property type="term" value="P:GPI anchor biosynthetic process"/>
    <property type="evidence" value="ECO:0007669"/>
    <property type="project" value="UniProtKB-UniPathway"/>
</dbReference>
<comment type="similarity">
    <text evidence="3 11">Belongs to the PIGV family.</text>
</comment>
<comment type="subcellular location">
    <subcellularLocation>
        <location evidence="1 11">Endoplasmic reticulum membrane</location>
        <topology evidence="1 11">Multi-pass membrane protein</topology>
    </subcellularLocation>
</comment>
<sequence>MSKDDLTSIAICSRLFIVFLQFISNLIIPDHDAHVFQYLRQYSEENKFFSILNTSLSGFVRWDAEYFMHIAKYGYTFENTLAFFPVYPYIIRIVSWICRPLFYGASIDTVLLIVFIILNIVFLVLSVKVLYKLSCLFFDEKIAQRTALLFIFNPASIFFTAPYTECLFCYLTFKSIYRCTLLSRKFLKPNTVVKWSDASVLLYISLSTGVRSNGLLNIGFLIYSTLCIFFTHFPKDMTDRIKHILKYIIILSISCIVCMLPFICFQVFSYKQFCTDFSAHLPKEIMAYASKNELVLPGQFSKHRQLWCFSRIPLAYSYVQDHYWNVGFLRYYEIKQIPNFLLAFPCLYVTIRNCVFHLKQNISNYKNLFNLKFISVRTPNAKDQFFQFGLTVFVAHALILAVFCTFCIHIQVSTRMICSATPLFYWYCAYYWINGKDKMIKLYFDSYFFIGTVMFCNFLPWT</sequence>
<keyword evidence="4 11" id="KW-0337">GPI-anchor biosynthesis</keyword>
<protein>
    <recommendedName>
        <fullName evidence="11">GPI mannosyltransferase 2</fullName>
        <ecNumber evidence="11">2.4.1.-</ecNumber>
    </recommendedName>
</protein>
<dbReference type="PANTHER" id="PTHR12468">
    <property type="entry name" value="GPI MANNOSYLTRANSFERASE 2"/>
    <property type="match status" value="1"/>
</dbReference>
<dbReference type="GO" id="GO:0031501">
    <property type="term" value="C:mannosyltransferase complex"/>
    <property type="evidence" value="ECO:0007669"/>
    <property type="project" value="TreeGrafter"/>
</dbReference>
<evidence type="ECO:0000256" key="2">
    <source>
        <dbReference type="ARBA" id="ARBA00004687"/>
    </source>
</evidence>
<dbReference type="RefSeq" id="XP_028139582.1">
    <property type="nucleotide sequence ID" value="XM_028283781.1"/>
</dbReference>
<evidence type="ECO:0000256" key="9">
    <source>
        <dbReference type="ARBA" id="ARBA00022989"/>
    </source>
</evidence>
<comment type="pathway">
    <text evidence="2 11">Glycolipid biosynthesis; glycosylphosphatidylinositol-anchor biosynthesis.</text>
</comment>
<evidence type="ECO:0000256" key="3">
    <source>
        <dbReference type="ARBA" id="ARBA00008698"/>
    </source>
</evidence>
<dbReference type="FunCoup" id="A0A6P7FXN7">
    <property type="interactions" value="549"/>
</dbReference>
<evidence type="ECO:0000256" key="11">
    <source>
        <dbReference type="RuleBase" id="RU363112"/>
    </source>
</evidence>
<comment type="function">
    <text evidence="11">Mannosyltransferase involved in glycosylphosphatidylinositol-anchor biosynthesis.</text>
</comment>
<dbReference type="Pfam" id="PF04188">
    <property type="entry name" value="Mannosyl_trans2"/>
    <property type="match status" value="1"/>
</dbReference>
<evidence type="ECO:0000256" key="4">
    <source>
        <dbReference type="ARBA" id="ARBA00022502"/>
    </source>
</evidence>
<evidence type="ECO:0000313" key="12">
    <source>
        <dbReference type="RefSeq" id="XP_028139582.1"/>
    </source>
</evidence>
<organism evidence="12">
    <name type="scientific">Diabrotica virgifera virgifera</name>
    <name type="common">western corn rootworm</name>
    <dbReference type="NCBI Taxonomy" id="50390"/>
    <lineage>
        <taxon>Eukaryota</taxon>
        <taxon>Metazoa</taxon>
        <taxon>Ecdysozoa</taxon>
        <taxon>Arthropoda</taxon>
        <taxon>Hexapoda</taxon>
        <taxon>Insecta</taxon>
        <taxon>Pterygota</taxon>
        <taxon>Neoptera</taxon>
        <taxon>Endopterygota</taxon>
        <taxon>Coleoptera</taxon>
        <taxon>Polyphaga</taxon>
        <taxon>Cucujiformia</taxon>
        <taxon>Chrysomeloidea</taxon>
        <taxon>Chrysomelidae</taxon>
        <taxon>Galerucinae</taxon>
        <taxon>Diabroticina</taxon>
        <taxon>Diabroticites</taxon>
        <taxon>Diabrotica</taxon>
    </lineage>
</organism>
<keyword evidence="7 11" id="KW-0812">Transmembrane</keyword>
<evidence type="ECO:0000256" key="10">
    <source>
        <dbReference type="ARBA" id="ARBA00023136"/>
    </source>
</evidence>
<accession>A0A6P7FXN7</accession>
<dbReference type="InParanoid" id="A0A6P7FXN7"/>
<dbReference type="GO" id="GO:0000009">
    <property type="term" value="F:alpha-1,6-mannosyltransferase activity"/>
    <property type="evidence" value="ECO:0007669"/>
    <property type="project" value="InterPro"/>
</dbReference>
<dbReference type="InterPro" id="IPR007315">
    <property type="entry name" value="PIG-V/Gpi18"/>
</dbReference>
<keyword evidence="8 11" id="KW-0256">Endoplasmic reticulum</keyword>
<evidence type="ECO:0000256" key="7">
    <source>
        <dbReference type="ARBA" id="ARBA00022692"/>
    </source>
</evidence>
<dbReference type="AlphaFoldDB" id="A0A6P7FXN7"/>
<evidence type="ECO:0000256" key="6">
    <source>
        <dbReference type="ARBA" id="ARBA00022679"/>
    </source>
</evidence>
<feature type="transmembrane region" description="Helical" evidence="11">
    <location>
        <begin position="442"/>
        <end position="461"/>
    </location>
</feature>
<keyword evidence="5 11" id="KW-0328">Glycosyltransferase</keyword>
<gene>
    <name evidence="12" type="primary">LOC114333776</name>
</gene>
<feature type="transmembrane region" description="Helical" evidence="11">
    <location>
        <begin position="245"/>
        <end position="268"/>
    </location>
</feature>
<proteinExistence type="inferred from homology"/>
<keyword evidence="6 11" id="KW-0808">Transferase</keyword>
<feature type="transmembrane region" description="Helical" evidence="11">
    <location>
        <begin position="385"/>
        <end position="408"/>
    </location>
</feature>
<feature type="transmembrane region" description="Helical" evidence="11">
    <location>
        <begin position="215"/>
        <end position="233"/>
    </location>
</feature>
<evidence type="ECO:0000256" key="5">
    <source>
        <dbReference type="ARBA" id="ARBA00022676"/>
    </source>
</evidence>
<keyword evidence="9 11" id="KW-1133">Transmembrane helix</keyword>
<dbReference type="UniPathway" id="UPA00196"/>
<reference evidence="12" key="1">
    <citation type="submission" date="2025-08" db="UniProtKB">
        <authorList>
            <consortium name="RefSeq"/>
        </authorList>
    </citation>
    <scope>IDENTIFICATION</scope>
    <source>
        <tissue evidence="12">Whole insect</tissue>
    </source>
</reference>
<keyword evidence="10 11" id="KW-0472">Membrane</keyword>
<dbReference type="GO" id="GO:0005789">
    <property type="term" value="C:endoplasmic reticulum membrane"/>
    <property type="evidence" value="ECO:0007669"/>
    <property type="project" value="UniProtKB-SubCell"/>
</dbReference>
<comment type="caution">
    <text evidence="11">Lacks conserved residue(s) required for the propagation of feature annotation.</text>
</comment>
<dbReference type="PANTHER" id="PTHR12468:SF2">
    <property type="entry name" value="GPI MANNOSYLTRANSFERASE 2"/>
    <property type="match status" value="1"/>
</dbReference>
<feature type="transmembrane region" description="Helical" evidence="11">
    <location>
        <begin position="101"/>
        <end position="127"/>
    </location>
</feature>
<name>A0A6P7FXN7_DIAVI</name>
<feature type="transmembrane region" description="Helical" evidence="11">
    <location>
        <begin position="147"/>
        <end position="171"/>
    </location>
</feature>
<evidence type="ECO:0000256" key="1">
    <source>
        <dbReference type="ARBA" id="ARBA00004477"/>
    </source>
</evidence>
<feature type="transmembrane region" description="Helical" evidence="11">
    <location>
        <begin position="6"/>
        <end position="28"/>
    </location>
</feature>
<dbReference type="GO" id="GO:0004376">
    <property type="term" value="F:GPI mannosyltransferase activity"/>
    <property type="evidence" value="ECO:0007669"/>
    <property type="project" value="InterPro"/>
</dbReference>